<accession>A0AC35GLD0</accession>
<organism evidence="1 2">
    <name type="scientific">Panagrolaimus sp. PS1159</name>
    <dbReference type="NCBI Taxonomy" id="55785"/>
    <lineage>
        <taxon>Eukaryota</taxon>
        <taxon>Metazoa</taxon>
        <taxon>Ecdysozoa</taxon>
        <taxon>Nematoda</taxon>
        <taxon>Chromadorea</taxon>
        <taxon>Rhabditida</taxon>
        <taxon>Tylenchina</taxon>
        <taxon>Panagrolaimomorpha</taxon>
        <taxon>Panagrolaimoidea</taxon>
        <taxon>Panagrolaimidae</taxon>
        <taxon>Panagrolaimus</taxon>
    </lineage>
</organism>
<dbReference type="Proteomes" id="UP000887580">
    <property type="component" value="Unplaced"/>
</dbReference>
<name>A0AC35GLD0_9BILA</name>
<reference evidence="2" key="1">
    <citation type="submission" date="2022-11" db="UniProtKB">
        <authorList>
            <consortium name="WormBaseParasite"/>
        </authorList>
    </citation>
    <scope>IDENTIFICATION</scope>
</reference>
<evidence type="ECO:0000313" key="1">
    <source>
        <dbReference type="Proteomes" id="UP000887580"/>
    </source>
</evidence>
<proteinExistence type="predicted"/>
<protein>
    <submittedName>
        <fullName evidence="2">Uncharacterized protein</fullName>
    </submittedName>
</protein>
<dbReference type="WBParaSite" id="PS1159_v2.g6261.t1">
    <property type="protein sequence ID" value="PS1159_v2.g6261.t1"/>
    <property type="gene ID" value="PS1159_v2.g6261"/>
</dbReference>
<evidence type="ECO:0000313" key="2">
    <source>
        <dbReference type="WBParaSite" id="PS1159_v2.g6261.t1"/>
    </source>
</evidence>
<sequence length="456" mass="49438">MATTELPPSEASSSSVPSTTNSMLFQLPSTSSEEENSILTTPKKGEPFIPRRSETISVSSSSSNEVPKIGQKRSLSQAEFKNLPRFTANIPEGSTLIAPSARVLSSPSPKNDIVKRSRPNSPSNAGTIVLPRSRIANIRRESDCQSTVDSEVAHERYIKTAVQVSVGFEDFSLDDKAEDRKRAKSFTDPISITILGTSFPTSSQSPNRGNVDQTKQCYSPATQQLVRPNISYSPSPSPTPSSPKRSRIMRSMSPIVTRQISKRRYTNNSGNCSDKSSDTEGPPLSSKRQCTSFSKSCGSPLVREVPTFYNPNAPPSNSSDILFNEPTIIQRTSSPTPSESSTTSSITSFSKPRSLSDQLLNASNPTIGDSDESSFVNDDQEIQYTQKDDQSSTTFSSRACTPIDEGDSRLPDEGPVQCTTPTGLVRTFTAGSSSPFRFTLPPSPLASQRLRDASDF</sequence>